<evidence type="ECO:0000256" key="4">
    <source>
        <dbReference type="ARBA" id="ARBA00022801"/>
    </source>
</evidence>
<dbReference type="GO" id="GO:0006284">
    <property type="term" value="P:base-excision repair"/>
    <property type="evidence" value="ECO:0007669"/>
    <property type="project" value="TreeGrafter"/>
</dbReference>
<dbReference type="InterPro" id="IPR013022">
    <property type="entry name" value="Xyl_isomerase-like_TIM-brl"/>
</dbReference>
<dbReference type="GO" id="GO:0008270">
    <property type="term" value="F:zinc ion binding"/>
    <property type="evidence" value="ECO:0007669"/>
    <property type="project" value="UniProtKB-UniRule"/>
</dbReference>
<feature type="binding site" evidence="7">
    <location>
        <position position="117"/>
    </location>
    <ligand>
        <name>Zn(2+)</name>
        <dbReference type="ChEBI" id="CHEBI:29105"/>
        <label>1</label>
    </ligand>
</feature>
<dbReference type="PANTHER" id="PTHR21445:SF0">
    <property type="entry name" value="APURINIC-APYRIMIDINIC ENDONUCLEASE"/>
    <property type="match status" value="1"/>
</dbReference>
<dbReference type="SUPFAM" id="SSF51658">
    <property type="entry name" value="Xylose isomerase-like"/>
    <property type="match status" value="1"/>
</dbReference>
<dbReference type="EMBL" id="CP024962">
    <property type="protein sequence ID" value="ATZ16457.1"/>
    <property type="molecule type" value="Genomic_DNA"/>
</dbReference>
<keyword evidence="7" id="KW-0540">Nuclease</keyword>
<keyword evidence="9" id="KW-1185">Reference proteome</keyword>
<dbReference type="FunFam" id="3.20.20.150:FF:000001">
    <property type="entry name" value="Probable endonuclease 4"/>
    <property type="match status" value="1"/>
</dbReference>
<protein>
    <recommendedName>
        <fullName evidence="7">Probable endonuclease 4</fullName>
        <ecNumber evidence="7">3.1.21.2</ecNumber>
    </recommendedName>
    <alternativeName>
        <fullName evidence="7">Endodeoxyribonuclease IV</fullName>
    </alternativeName>
    <alternativeName>
        <fullName evidence="7">Endonuclease IV</fullName>
    </alternativeName>
</protein>
<dbReference type="RefSeq" id="WP_100609445.1">
    <property type="nucleotide sequence ID" value="NZ_CP024962.1"/>
</dbReference>
<dbReference type="Proteomes" id="UP000232222">
    <property type="component" value="Chromosome"/>
</dbReference>
<dbReference type="GO" id="GO:0008833">
    <property type="term" value="F:deoxyribonuclease IV (phage-T4-induced) activity"/>
    <property type="evidence" value="ECO:0007669"/>
    <property type="project" value="UniProtKB-UniRule"/>
</dbReference>
<dbReference type="InterPro" id="IPR001719">
    <property type="entry name" value="AP_endonuc_2"/>
</dbReference>
<comment type="similarity">
    <text evidence="1 7">Belongs to the AP endonuclease 2 family.</text>
</comment>
<name>A0A2K8NRQ3_9MOLU</name>
<dbReference type="OrthoDB" id="9805666at2"/>
<evidence type="ECO:0000256" key="7">
    <source>
        <dbReference type="HAMAP-Rule" id="MF_00152"/>
    </source>
</evidence>
<feature type="binding site" evidence="7">
    <location>
        <position position="152"/>
    </location>
    <ligand>
        <name>Zn(2+)</name>
        <dbReference type="ChEBI" id="CHEBI:29105"/>
        <label>1</label>
    </ligand>
</feature>
<sequence length="299" mass="33781">MNSNYPLLGGHVSVNGPSGYLVGAIKTALNQGCNTIMFFTGAPQNTKRVDPFWLRSNEMRQIMVENKIDSQHIVVHASYLINVANSVDSYRWEFSLKLLAEEIERCEVLGVNLIVLHPGSTVGASHQASLDKLIEALDILMVRPSPVKIALETMSGKGGQICSNLEDFAYIFKNLKKPERIGVCLDTCHLHDAGYDLSDWKAFKKELFNFIPPSKVWAFHLNDSASPLGSHHDRHENIGYGLIGFETLSTILWDETFQTIPKLLETPLYNGQSTHQWEITNLRNRNFKPFHFEDKKNKP</sequence>
<dbReference type="EC" id="3.1.21.2" evidence="7"/>
<comment type="function">
    <text evidence="7">Endonuclease IV plays a role in DNA repair. It cleaves phosphodiester bonds at apurinic or apyrimidinic (AP) sites, generating a 3'-hydroxyl group and a 5'-terminal sugar phosphate.</text>
</comment>
<dbReference type="PANTHER" id="PTHR21445">
    <property type="entry name" value="ENDONUCLEASE IV ENDODEOXYRIBONUCLEASE IV"/>
    <property type="match status" value="1"/>
</dbReference>
<evidence type="ECO:0000256" key="2">
    <source>
        <dbReference type="ARBA" id="ARBA00022723"/>
    </source>
</evidence>
<feature type="binding site" evidence="7">
    <location>
        <position position="186"/>
    </location>
    <ligand>
        <name>Zn(2+)</name>
        <dbReference type="ChEBI" id="CHEBI:29105"/>
        <label>2</label>
    </ligand>
</feature>
<keyword evidence="3 7" id="KW-0227">DNA damage</keyword>
<keyword evidence="7 8" id="KW-0255">Endonuclease</keyword>
<dbReference type="NCBIfam" id="TIGR00587">
    <property type="entry name" value="nfo"/>
    <property type="match status" value="1"/>
</dbReference>
<dbReference type="GO" id="GO:0008081">
    <property type="term" value="F:phosphoric diester hydrolase activity"/>
    <property type="evidence" value="ECO:0007669"/>
    <property type="project" value="TreeGrafter"/>
</dbReference>
<feature type="binding site" evidence="7">
    <location>
        <position position="152"/>
    </location>
    <ligand>
        <name>Zn(2+)</name>
        <dbReference type="ChEBI" id="CHEBI:29105"/>
        <label>2</label>
    </ligand>
</feature>
<organism evidence="8 9">
    <name type="scientific">Entomoplasma freundtii</name>
    <dbReference type="NCBI Taxonomy" id="74700"/>
    <lineage>
        <taxon>Bacteria</taxon>
        <taxon>Bacillati</taxon>
        <taxon>Mycoplasmatota</taxon>
        <taxon>Mollicutes</taxon>
        <taxon>Entomoplasmatales</taxon>
        <taxon>Entomoplasmataceae</taxon>
        <taxon>Entomoplasma</taxon>
    </lineage>
</organism>
<evidence type="ECO:0000256" key="3">
    <source>
        <dbReference type="ARBA" id="ARBA00022763"/>
    </source>
</evidence>
<dbReference type="HAMAP" id="MF_00152">
    <property type="entry name" value="Nfo"/>
    <property type="match status" value="1"/>
</dbReference>
<dbReference type="PROSITE" id="PS00731">
    <property type="entry name" value="AP_NUCLEASE_F2_3"/>
    <property type="match status" value="1"/>
</dbReference>
<evidence type="ECO:0000256" key="6">
    <source>
        <dbReference type="ARBA" id="ARBA00023204"/>
    </source>
</evidence>
<evidence type="ECO:0000313" key="8">
    <source>
        <dbReference type="EMBL" id="ATZ16457.1"/>
    </source>
</evidence>
<dbReference type="CDD" id="cd00019">
    <property type="entry name" value="AP2Ec"/>
    <property type="match status" value="1"/>
</dbReference>
<feature type="binding site" evidence="7">
    <location>
        <position position="220"/>
    </location>
    <ligand>
        <name>Zn(2+)</name>
        <dbReference type="ChEBI" id="CHEBI:29105"/>
        <label>2</label>
    </ligand>
</feature>
<comment type="catalytic activity">
    <reaction evidence="7">
        <text>Endonucleolytic cleavage to 5'-phosphooligonucleotide end-products.</text>
        <dbReference type="EC" id="3.1.21.2"/>
    </reaction>
</comment>
<dbReference type="Gene3D" id="3.20.20.150">
    <property type="entry name" value="Divalent-metal-dependent TIM barrel enzymes"/>
    <property type="match status" value="1"/>
</dbReference>
<accession>A0A2K8NRQ3</accession>
<dbReference type="Pfam" id="PF01261">
    <property type="entry name" value="AP_endonuc_2"/>
    <property type="match status" value="1"/>
</dbReference>
<keyword evidence="4 7" id="KW-0378">Hydrolase</keyword>
<dbReference type="PROSITE" id="PS00729">
    <property type="entry name" value="AP_NUCLEASE_F2_1"/>
    <property type="match status" value="1"/>
</dbReference>
<comment type="cofactor">
    <cofactor evidence="7">
        <name>Zn(2+)</name>
        <dbReference type="ChEBI" id="CHEBI:29105"/>
    </cofactor>
    <text evidence="7">Binds 3 Zn(2+) ions.</text>
</comment>
<dbReference type="GO" id="GO:0003677">
    <property type="term" value="F:DNA binding"/>
    <property type="evidence" value="ECO:0007669"/>
    <property type="project" value="InterPro"/>
</dbReference>
<feature type="binding site" evidence="7">
    <location>
        <position position="189"/>
    </location>
    <ligand>
        <name>Zn(2+)</name>
        <dbReference type="ChEBI" id="CHEBI:29105"/>
        <label>3</label>
    </ligand>
</feature>
<evidence type="ECO:0000256" key="5">
    <source>
        <dbReference type="ARBA" id="ARBA00022833"/>
    </source>
</evidence>
<dbReference type="PROSITE" id="PS51432">
    <property type="entry name" value="AP_NUCLEASE_F2_4"/>
    <property type="match status" value="1"/>
</dbReference>
<dbReference type="InterPro" id="IPR036237">
    <property type="entry name" value="Xyl_isomerase-like_sf"/>
</dbReference>
<dbReference type="GO" id="GO:0003906">
    <property type="term" value="F:DNA-(apurinic or apyrimidinic site) endonuclease activity"/>
    <property type="evidence" value="ECO:0007669"/>
    <property type="project" value="TreeGrafter"/>
</dbReference>
<reference evidence="8 9" key="1">
    <citation type="submission" date="2017-11" db="EMBL/GenBank/DDBJ databases">
        <title>Genome sequence of Entomoplasma freundtii BARC 318 (ATCC 51999).</title>
        <authorList>
            <person name="Lo W.-S."/>
            <person name="Gasparich G.E."/>
            <person name="Kuo C.-H."/>
        </authorList>
    </citation>
    <scope>NUCLEOTIDE SEQUENCE [LARGE SCALE GENOMIC DNA]</scope>
    <source>
        <strain evidence="8 9">BARC 318</strain>
    </source>
</reference>
<keyword evidence="6 7" id="KW-0234">DNA repair</keyword>
<feature type="binding site" evidence="7">
    <location>
        <position position="76"/>
    </location>
    <ligand>
        <name>Zn(2+)</name>
        <dbReference type="ChEBI" id="CHEBI:29105"/>
        <label>1</label>
    </ligand>
</feature>
<dbReference type="SMART" id="SM00518">
    <property type="entry name" value="AP2Ec"/>
    <property type="match status" value="1"/>
</dbReference>
<evidence type="ECO:0000313" key="9">
    <source>
        <dbReference type="Proteomes" id="UP000232222"/>
    </source>
</evidence>
<keyword evidence="2 7" id="KW-0479">Metal-binding</keyword>
<feature type="binding site" evidence="7">
    <location>
        <position position="235"/>
    </location>
    <ligand>
        <name>Zn(2+)</name>
        <dbReference type="ChEBI" id="CHEBI:29105"/>
        <label>3</label>
    </ligand>
</feature>
<feature type="binding site" evidence="7">
    <location>
        <position position="265"/>
    </location>
    <ligand>
        <name>Zn(2+)</name>
        <dbReference type="ChEBI" id="CHEBI:29105"/>
        <label>2</label>
    </ligand>
</feature>
<keyword evidence="5 7" id="KW-0862">Zinc</keyword>
<dbReference type="KEGG" id="efr:EFREU_v1c04310"/>
<proteinExistence type="inferred from homology"/>
<gene>
    <name evidence="7 8" type="primary">nfo</name>
    <name evidence="8" type="ORF">EFREU_v1c04310</name>
</gene>
<dbReference type="InterPro" id="IPR018246">
    <property type="entry name" value="AP_endonuc_F2_Zn_BS"/>
</dbReference>
<feature type="binding site" evidence="7">
    <location>
        <position position="233"/>
    </location>
    <ligand>
        <name>Zn(2+)</name>
        <dbReference type="ChEBI" id="CHEBI:29105"/>
        <label>3</label>
    </ligand>
</feature>
<evidence type="ECO:0000256" key="1">
    <source>
        <dbReference type="ARBA" id="ARBA00005340"/>
    </source>
</evidence>
<dbReference type="AlphaFoldDB" id="A0A2K8NRQ3"/>
<dbReference type="PROSITE" id="PS00730">
    <property type="entry name" value="AP_NUCLEASE_F2_2"/>
    <property type="match status" value="1"/>
</dbReference>